<dbReference type="InterPro" id="IPR036397">
    <property type="entry name" value="RNaseH_sf"/>
</dbReference>
<dbReference type="GO" id="GO:0003676">
    <property type="term" value="F:nucleic acid binding"/>
    <property type="evidence" value="ECO:0007669"/>
    <property type="project" value="InterPro"/>
</dbReference>
<dbReference type="CDD" id="cd06222">
    <property type="entry name" value="RNase_H_like"/>
    <property type="match status" value="1"/>
</dbReference>
<evidence type="ECO:0000313" key="2">
    <source>
        <dbReference type="Proteomes" id="UP001371456"/>
    </source>
</evidence>
<evidence type="ECO:0008006" key="3">
    <source>
        <dbReference type="Google" id="ProtNLM"/>
    </source>
</evidence>
<protein>
    <recommendedName>
        <fullName evidence="3">RNase H type-1 domain-containing protein</fullName>
    </recommendedName>
</protein>
<evidence type="ECO:0000313" key="1">
    <source>
        <dbReference type="EMBL" id="KAK6791381.1"/>
    </source>
</evidence>
<dbReference type="InterPro" id="IPR053151">
    <property type="entry name" value="RNase_H-like"/>
</dbReference>
<dbReference type="InterPro" id="IPR012337">
    <property type="entry name" value="RNaseH-like_sf"/>
</dbReference>
<proteinExistence type="predicted"/>
<keyword evidence="2" id="KW-1185">Reference proteome</keyword>
<comment type="caution">
    <text evidence="1">The sequence shown here is derived from an EMBL/GenBank/DDBJ whole genome shotgun (WGS) entry which is preliminary data.</text>
</comment>
<reference evidence="1 2" key="1">
    <citation type="submission" date="2024-02" db="EMBL/GenBank/DDBJ databases">
        <title>de novo genome assembly of Solanum bulbocastanum strain 11H21.</title>
        <authorList>
            <person name="Hosaka A.J."/>
        </authorList>
    </citation>
    <scope>NUCLEOTIDE SEQUENCE [LARGE SCALE GENOMIC DNA]</scope>
    <source>
        <tissue evidence="1">Young leaves</tissue>
    </source>
</reference>
<dbReference type="PANTHER" id="PTHR47723:SF19">
    <property type="entry name" value="POLYNUCLEOTIDYL TRANSFERASE, RIBONUCLEASE H-LIKE SUPERFAMILY PROTEIN"/>
    <property type="match status" value="1"/>
</dbReference>
<dbReference type="Gene3D" id="3.30.420.10">
    <property type="entry name" value="Ribonuclease H-like superfamily/Ribonuclease H"/>
    <property type="match status" value="1"/>
</dbReference>
<organism evidence="1 2">
    <name type="scientific">Solanum bulbocastanum</name>
    <name type="common">Wild potato</name>
    <dbReference type="NCBI Taxonomy" id="147425"/>
    <lineage>
        <taxon>Eukaryota</taxon>
        <taxon>Viridiplantae</taxon>
        <taxon>Streptophyta</taxon>
        <taxon>Embryophyta</taxon>
        <taxon>Tracheophyta</taxon>
        <taxon>Spermatophyta</taxon>
        <taxon>Magnoliopsida</taxon>
        <taxon>eudicotyledons</taxon>
        <taxon>Gunneridae</taxon>
        <taxon>Pentapetalae</taxon>
        <taxon>asterids</taxon>
        <taxon>lamiids</taxon>
        <taxon>Solanales</taxon>
        <taxon>Solanaceae</taxon>
        <taxon>Solanoideae</taxon>
        <taxon>Solaneae</taxon>
        <taxon>Solanum</taxon>
    </lineage>
</organism>
<name>A0AAN8YGS9_SOLBU</name>
<dbReference type="AlphaFoldDB" id="A0AAN8YGS9"/>
<accession>A0AAN8YGS9</accession>
<dbReference type="PANTHER" id="PTHR47723">
    <property type="entry name" value="OS05G0353850 PROTEIN"/>
    <property type="match status" value="1"/>
</dbReference>
<gene>
    <name evidence="1" type="ORF">RDI58_010462</name>
</gene>
<dbReference type="Proteomes" id="UP001371456">
    <property type="component" value="Unassembled WGS sequence"/>
</dbReference>
<dbReference type="EMBL" id="JBANQN010000004">
    <property type="protein sequence ID" value="KAK6791381.1"/>
    <property type="molecule type" value="Genomic_DNA"/>
</dbReference>
<sequence length="77" mass="8475">MIHSQAVYWRKPRPTCVKLNVDGCNKGNPDSPGGGGIIRDCSENMIIAFAEFYGYCSNNVAEARASWKDVYICKTVG</sequence>
<dbReference type="InterPro" id="IPR044730">
    <property type="entry name" value="RNase_H-like_dom_plant"/>
</dbReference>
<dbReference type="SUPFAM" id="SSF53098">
    <property type="entry name" value="Ribonuclease H-like"/>
    <property type="match status" value="1"/>
</dbReference>